<dbReference type="EMBL" id="CATQJL010000305">
    <property type="protein sequence ID" value="CAJ0600968.1"/>
    <property type="molecule type" value="Genomic_DNA"/>
</dbReference>
<organism evidence="2 3">
    <name type="scientific">Cylicocyclus nassatus</name>
    <name type="common">Nematode worm</name>
    <dbReference type="NCBI Taxonomy" id="53992"/>
    <lineage>
        <taxon>Eukaryota</taxon>
        <taxon>Metazoa</taxon>
        <taxon>Ecdysozoa</taxon>
        <taxon>Nematoda</taxon>
        <taxon>Chromadorea</taxon>
        <taxon>Rhabditida</taxon>
        <taxon>Rhabditina</taxon>
        <taxon>Rhabditomorpha</taxon>
        <taxon>Strongyloidea</taxon>
        <taxon>Strongylidae</taxon>
        <taxon>Cylicocyclus</taxon>
    </lineage>
</organism>
<keyword evidence="1" id="KW-1133">Transmembrane helix</keyword>
<dbReference type="AlphaFoldDB" id="A0AA36GZL3"/>
<dbReference type="Pfam" id="PF06653">
    <property type="entry name" value="Claudin_3"/>
    <property type="match status" value="1"/>
</dbReference>
<evidence type="ECO:0000313" key="3">
    <source>
        <dbReference type="Proteomes" id="UP001176961"/>
    </source>
</evidence>
<keyword evidence="1" id="KW-0472">Membrane</keyword>
<protein>
    <submittedName>
        <fullName evidence="2">Uncharacterized protein</fullName>
    </submittedName>
</protein>
<dbReference type="Proteomes" id="UP001176961">
    <property type="component" value="Unassembled WGS sequence"/>
</dbReference>
<dbReference type="Gene3D" id="1.20.140.150">
    <property type="match status" value="1"/>
</dbReference>
<reference evidence="2" key="1">
    <citation type="submission" date="2023-07" db="EMBL/GenBank/DDBJ databases">
        <authorList>
            <consortium name="CYATHOMIX"/>
        </authorList>
    </citation>
    <scope>NUCLEOTIDE SEQUENCE</scope>
    <source>
        <strain evidence="2">N/A</strain>
    </source>
</reference>
<gene>
    <name evidence="2" type="ORF">CYNAS_LOCUS12951</name>
</gene>
<accession>A0AA36GZL3</accession>
<dbReference type="InterPro" id="IPR009545">
    <property type="entry name" value="Claudin-like"/>
</dbReference>
<feature type="transmembrane region" description="Helical" evidence="1">
    <location>
        <begin position="75"/>
        <end position="95"/>
    </location>
</feature>
<dbReference type="PANTHER" id="PTHR37446">
    <property type="entry name" value="CLAUDIN-LIKE IN CAENORHABDITIS"/>
    <property type="match status" value="1"/>
</dbReference>
<feature type="transmembrane region" description="Helical" evidence="1">
    <location>
        <begin position="39"/>
        <end position="63"/>
    </location>
</feature>
<evidence type="ECO:0000256" key="1">
    <source>
        <dbReference type="SAM" id="Phobius"/>
    </source>
</evidence>
<comment type="caution">
    <text evidence="2">The sequence shown here is derived from an EMBL/GenBank/DDBJ whole genome shotgun (WGS) entry which is preliminary data.</text>
</comment>
<dbReference type="PANTHER" id="PTHR37446:SF1">
    <property type="entry name" value="CLAUDIN"/>
    <property type="match status" value="1"/>
</dbReference>
<keyword evidence="3" id="KW-1185">Reference proteome</keyword>
<name>A0AA36GZL3_CYLNA</name>
<keyword evidence="1" id="KW-0812">Transmembrane</keyword>
<feature type="transmembrane region" description="Helical" evidence="1">
    <location>
        <begin position="115"/>
        <end position="138"/>
    </location>
</feature>
<evidence type="ECO:0000313" key="2">
    <source>
        <dbReference type="EMBL" id="CAJ0600968.1"/>
    </source>
</evidence>
<proteinExistence type="predicted"/>
<sequence length="143" mass="15985">MKKSVATFSNTGRLISWDCLDNIRFCDPWEAKYIGNMRAVAIFMCLALVAEVVCLIWNFITFCACFCKRYIIHPLILMSFITAAFLAVAVIIYAATFRGHIGTVEIHRDEYGYSFWIAVAALVLAAIDIVVAAMSVFLGERGL</sequence>